<name>A0ABS1C890_9BACT</name>
<keyword evidence="1" id="KW-1133">Transmembrane helix</keyword>
<evidence type="ECO:0000256" key="1">
    <source>
        <dbReference type="SAM" id="Phobius"/>
    </source>
</evidence>
<dbReference type="RefSeq" id="WP_200507682.1">
    <property type="nucleotide sequence ID" value="NZ_JAEHFX010000011.1"/>
</dbReference>
<reference evidence="3 4" key="1">
    <citation type="submission" date="2020-12" db="EMBL/GenBank/DDBJ databases">
        <title>Bacterial novel species Adhaeribacter sp. BT258 isolated from soil.</title>
        <authorList>
            <person name="Jung H.-Y."/>
        </authorList>
    </citation>
    <scope>NUCLEOTIDE SEQUENCE [LARGE SCALE GENOMIC DNA]</scope>
    <source>
        <strain evidence="3 4">BT258</strain>
    </source>
</reference>
<feature type="transmembrane region" description="Helical" evidence="1">
    <location>
        <begin position="85"/>
        <end position="106"/>
    </location>
</feature>
<feature type="chain" id="PRO_5046266165" evidence="2">
    <location>
        <begin position="28"/>
        <end position="114"/>
    </location>
</feature>
<dbReference type="EMBL" id="JAEHFX010000011">
    <property type="protein sequence ID" value="MBK0404795.1"/>
    <property type="molecule type" value="Genomic_DNA"/>
</dbReference>
<evidence type="ECO:0000313" key="3">
    <source>
        <dbReference type="EMBL" id="MBK0404795.1"/>
    </source>
</evidence>
<keyword evidence="1" id="KW-0812">Transmembrane</keyword>
<keyword evidence="4" id="KW-1185">Reference proteome</keyword>
<sequence>MATKPARRIALVRARFFLFSSVFQASASEFLSRFPYHSAEFSAGNLTIFNCPDCEEILFSGLYFHAFCVNPWLKLAGKQKTFNQVLLLLGPSAAAYLFFTLNASILELRPNVLV</sequence>
<evidence type="ECO:0000313" key="4">
    <source>
        <dbReference type="Proteomes" id="UP000644147"/>
    </source>
</evidence>
<proteinExistence type="predicted"/>
<organism evidence="3 4">
    <name type="scientific">Adhaeribacter terrigena</name>
    <dbReference type="NCBI Taxonomy" id="2793070"/>
    <lineage>
        <taxon>Bacteria</taxon>
        <taxon>Pseudomonadati</taxon>
        <taxon>Bacteroidota</taxon>
        <taxon>Cytophagia</taxon>
        <taxon>Cytophagales</taxon>
        <taxon>Hymenobacteraceae</taxon>
        <taxon>Adhaeribacter</taxon>
    </lineage>
</organism>
<keyword evidence="1" id="KW-0472">Membrane</keyword>
<dbReference type="Proteomes" id="UP000644147">
    <property type="component" value="Unassembled WGS sequence"/>
</dbReference>
<keyword evidence="2" id="KW-0732">Signal</keyword>
<gene>
    <name evidence="3" type="ORF">I5M27_17520</name>
</gene>
<feature type="signal peptide" evidence="2">
    <location>
        <begin position="1"/>
        <end position="27"/>
    </location>
</feature>
<evidence type="ECO:0000256" key="2">
    <source>
        <dbReference type="SAM" id="SignalP"/>
    </source>
</evidence>
<accession>A0ABS1C890</accession>
<comment type="caution">
    <text evidence="3">The sequence shown here is derived from an EMBL/GenBank/DDBJ whole genome shotgun (WGS) entry which is preliminary data.</text>
</comment>
<protein>
    <submittedName>
        <fullName evidence="3">Uncharacterized protein</fullName>
    </submittedName>
</protein>